<feature type="transmembrane region" description="Helical" evidence="8">
    <location>
        <begin position="180"/>
        <end position="198"/>
    </location>
</feature>
<evidence type="ECO:0000256" key="1">
    <source>
        <dbReference type="ARBA" id="ARBA00004651"/>
    </source>
</evidence>
<dbReference type="Proteomes" id="UP000177855">
    <property type="component" value="Unassembled WGS sequence"/>
</dbReference>
<keyword evidence="7 8" id="KW-0472">Membrane</keyword>
<reference evidence="10 11" key="1">
    <citation type="journal article" date="2016" name="Nat. Commun.">
        <title>Thousands of microbial genomes shed light on interconnected biogeochemical processes in an aquifer system.</title>
        <authorList>
            <person name="Anantharaman K."/>
            <person name="Brown C.T."/>
            <person name="Hug L.A."/>
            <person name="Sharon I."/>
            <person name="Castelle C.J."/>
            <person name="Probst A.J."/>
            <person name="Thomas B.C."/>
            <person name="Singh A."/>
            <person name="Wilkins M.J."/>
            <person name="Karaoz U."/>
            <person name="Brodie E.L."/>
            <person name="Williams K.H."/>
            <person name="Hubbard S.S."/>
            <person name="Banfield J.F."/>
        </authorList>
    </citation>
    <scope>NUCLEOTIDE SEQUENCE [LARGE SCALE GENOMIC DNA]</scope>
</reference>
<feature type="transmembrane region" description="Helical" evidence="8">
    <location>
        <begin position="360"/>
        <end position="383"/>
    </location>
</feature>
<dbReference type="PANTHER" id="PTHR33908">
    <property type="entry name" value="MANNOSYLTRANSFERASE YKCB-RELATED"/>
    <property type="match status" value="1"/>
</dbReference>
<dbReference type="GO" id="GO:0016763">
    <property type="term" value="F:pentosyltransferase activity"/>
    <property type="evidence" value="ECO:0007669"/>
    <property type="project" value="TreeGrafter"/>
</dbReference>
<evidence type="ECO:0000256" key="7">
    <source>
        <dbReference type="ARBA" id="ARBA00023136"/>
    </source>
</evidence>
<evidence type="ECO:0000313" key="11">
    <source>
        <dbReference type="Proteomes" id="UP000177855"/>
    </source>
</evidence>
<accession>A0A1F8CL06</accession>
<proteinExistence type="predicted"/>
<evidence type="ECO:0000313" key="10">
    <source>
        <dbReference type="EMBL" id="OGM77000.1"/>
    </source>
</evidence>
<keyword evidence="6 8" id="KW-1133">Transmembrane helix</keyword>
<evidence type="ECO:0000256" key="2">
    <source>
        <dbReference type="ARBA" id="ARBA00022475"/>
    </source>
</evidence>
<feature type="transmembrane region" description="Helical" evidence="8">
    <location>
        <begin position="210"/>
        <end position="228"/>
    </location>
</feature>
<evidence type="ECO:0000256" key="3">
    <source>
        <dbReference type="ARBA" id="ARBA00022676"/>
    </source>
</evidence>
<feature type="transmembrane region" description="Helical" evidence="8">
    <location>
        <begin position="148"/>
        <end position="174"/>
    </location>
</feature>
<keyword evidence="3" id="KW-0328">Glycosyltransferase</keyword>
<dbReference type="GO" id="GO:0009103">
    <property type="term" value="P:lipopolysaccharide biosynthetic process"/>
    <property type="evidence" value="ECO:0007669"/>
    <property type="project" value="UniProtKB-ARBA"/>
</dbReference>
<dbReference type="InterPro" id="IPR050297">
    <property type="entry name" value="LipidA_mod_glycosyltrf_83"/>
</dbReference>
<keyword evidence="5 8" id="KW-0812">Transmembrane</keyword>
<keyword evidence="4" id="KW-0808">Transferase</keyword>
<dbReference type="STRING" id="1802532.A2210_00450"/>
<dbReference type="PANTHER" id="PTHR33908:SF11">
    <property type="entry name" value="MEMBRANE PROTEIN"/>
    <property type="match status" value="1"/>
</dbReference>
<dbReference type="InterPro" id="IPR038731">
    <property type="entry name" value="RgtA/B/C-like"/>
</dbReference>
<feature type="transmembrane region" description="Helical" evidence="8">
    <location>
        <begin position="283"/>
        <end position="300"/>
    </location>
</feature>
<evidence type="ECO:0000256" key="6">
    <source>
        <dbReference type="ARBA" id="ARBA00022989"/>
    </source>
</evidence>
<dbReference type="AlphaFoldDB" id="A0A1F8CL06"/>
<name>A0A1F8CL06_9BACT</name>
<feature type="transmembrane region" description="Helical" evidence="8">
    <location>
        <begin position="119"/>
        <end position="136"/>
    </location>
</feature>
<feature type="domain" description="Glycosyltransferase RgtA/B/C/D-like" evidence="9">
    <location>
        <begin position="67"/>
        <end position="216"/>
    </location>
</feature>
<comment type="subcellular location">
    <subcellularLocation>
        <location evidence="1">Cell membrane</location>
        <topology evidence="1">Multi-pass membrane protein</topology>
    </subcellularLocation>
</comment>
<feature type="transmembrane region" description="Helical" evidence="8">
    <location>
        <begin position="307"/>
        <end position="324"/>
    </location>
</feature>
<comment type="caution">
    <text evidence="10">The sequence shown here is derived from an EMBL/GenBank/DDBJ whole genome shotgun (WGS) entry which is preliminary data.</text>
</comment>
<evidence type="ECO:0000256" key="8">
    <source>
        <dbReference type="SAM" id="Phobius"/>
    </source>
</evidence>
<protein>
    <recommendedName>
        <fullName evidence="9">Glycosyltransferase RgtA/B/C/D-like domain-containing protein</fullName>
    </recommendedName>
</protein>
<organism evidence="10 11">
    <name type="scientific">Candidatus Woesebacteria bacterium RIFOXYA1_FULL_40_18</name>
    <dbReference type="NCBI Taxonomy" id="1802532"/>
    <lineage>
        <taxon>Bacteria</taxon>
        <taxon>Candidatus Woeseibacteriota</taxon>
    </lineage>
</organism>
<feature type="transmembrane region" description="Helical" evidence="8">
    <location>
        <begin position="94"/>
        <end position="113"/>
    </location>
</feature>
<evidence type="ECO:0000256" key="5">
    <source>
        <dbReference type="ARBA" id="ARBA00022692"/>
    </source>
</evidence>
<feature type="transmembrane region" description="Helical" evidence="8">
    <location>
        <begin position="330"/>
        <end position="353"/>
    </location>
</feature>
<dbReference type="EMBL" id="MGHS01000011">
    <property type="protein sequence ID" value="OGM77000.1"/>
    <property type="molecule type" value="Genomic_DNA"/>
</dbReference>
<dbReference type="Pfam" id="PF13231">
    <property type="entry name" value="PMT_2"/>
    <property type="match status" value="1"/>
</dbReference>
<gene>
    <name evidence="10" type="ORF">A2210_00450</name>
</gene>
<sequence>MRTKVLIFLFIIALAGFLRFWQLGEIPPGLNIDEVSEGYNAYSLLETGKDRYGMVTPVIFKSFGSYQPPIYTYLTVLPILIFGPTIFAVKAVTAISGLIVVIFTFLIVKEFLITKKDNLALVASLVVAISPWAIFFSRMATEANPALALFIVGFYLSLKSISKAYFFPLAALFFGLATHAYYSERIISLLFLGSFVFIFRKKLLENKKWLIFGLIVYGLTQIPHLAILKSGAFGRRLEQVTYFGRDVSLPREFASQYLAYFSPRNLFFDPDDQGARSMPDLSVFYSWMVIPYFFGLAYLIKKSKDYFVKNLLILLIVAPIPVALTTDPFYTLRIFVLLWTISIVISLGLWQILDRIKLKYLALVILLALTAFSLTDFYLHYFVLYKSERSETVKYSNLELIRITQSESDKKFVVDLSRDISIGLRFAFFRRYDPYLFQKEIGQPFLSKYYTSVEHETAYKIDNVEIRPINWGSDVYKDLILVGDTLAISQDQVAEHKLKLEFEIKDLDGEVSLIGYSTNPKEKCRSLKAPDVQCK</sequence>
<evidence type="ECO:0000259" key="9">
    <source>
        <dbReference type="Pfam" id="PF13231"/>
    </source>
</evidence>
<dbReference type="GO" id="GO:0005886">
    <property type="term" value="C:plasma membrane"/>
    <property type="evidence" value="ECO:0007669"/>
    <property type="project" value="UniProtKB-SubCell"/>
</dbReference>
<keyword evidence="2" id="KW-1003">Cell membrane</keyword>
<evidence type="ECO:0000256" key="4">
    <source>
        <dbReference type="ARBA" id="ARBA00022679"/>
    </source>
</evidence>
<feature type="transmembrane region" description="Helical" evidence="8">
    <location>
        <begin position="70"/>
        <end position="89"/>
    </location>
</feature>